<dbReference type="InterPro" id="IPR003439">
    <property type="entry name" value="ABC_transporter-like_ATP-bd"/>
</dbReference>
<dbReference type="AlphaFoldDB" id="A0A4R5BDT6"/>
<evidence type="ECO:0000256" key="9">
    <source>
        <dbReference type="ARBA" id="ARBA00049985"/>
    </source>
</evidence>
<dbReference type="GO" id="GO:0043215">
    <property type="term" value="P:daunorubicin transport"/>
    <property type="evidence" value="ECO:0007669"/>
    <property type="project" value="InterPro"/>
</dbReference>
<evidence type="ECO:0000256" key="6">
    <source>
        <dbReference type="ARBA" id="ARBA00022967"/>
    </source>
</evidence>
<dbReference type="Pfam" id="PF13732">
    <property type="entry name" value="DrrA1-3_C"/>
    <property type="match status" value="1"/>
</dbReference>
<sequence>MAHAIEAAGLTKKYPGDVRALDGLSITVGQGEILGLLGPNGAGKSTTVKILTTLIRPDAGTAAVAGHDVLRRPDRVRRVIGVVSQKSGADPEASGRDNLVLQGRLYGMGGAQVRRRAAELLARFGLEDAAARKVKTYSGGMQRRLDVALGLVHRPEVLFLDEPTTGLDPEARASMWAEIARLAGDDALAILLTTHYLDEADRLARRVAIVDRGRVVAEGTPDGLKGELRGDAVHVQWQEAPPEAPVREALDRLPGVREVVLDGTRLSTRADDGAAAVPAVLAALDQAGVPAAAATVARPSLDDVYLRYAGRRFAQADGADAAGPAEPATAGGAR</sequence>
<dbReference type="SUPFAM" id="SSF52540">
    <property type="entry name" value="P-loop containing nucleoside triphosphate hydrolases"/>
    <property type="match status" value="1"/>
</dbReference>
<organism evidence="11 12">
    <name type="scientific">Actinomadura darangshiensis</name>
    <dbReference type="NCBI Taxonomy" id="705336"/>
    <lineage>
        <taxon>Bacteria</taxon>
        <taxon>Bacillati</taxon>
        <taxon>Actinomycetota</taxon>
        <taxon>Actinomycetes</taxon>
        <taxon>Streptosporangiales</taxon>
        <taxon>Thermomonosporaceae</taxon>
        <taxon>Actinomadura</taxon>
    </lineage>
</organism>
<evidence type="ECO:0000256" key="1">
    <source>
        <dbReference type="ARBA" id="ARBA00004413"/>
    </source>
</evidence>
<keyword evidence="8" id="KW-0046">Antibiotic resistance</keyword>
<dbReference type="GO" id="GO:1900753">
    <property type="term" value="P:doxorubicin transport"/>
    <property type="evidence" value="ECO:0007669"/>
    <property type="project" value="InterPro"/>
</dbReference>
<gene>
    <name evidence="11" type="ORF">E1293_15685</name>
</gene>
<protein>
    <submittedName>
        <fullName evidence="11">ATP-binding cassette domain-containing protein</fullName>
    </submittedName>
</protein>
<dbReference type="SMART" id="SM00382">
    <property type="entry name" value="AAA"/>
    <property type="match status" value="1"/>
</dbReference>
<dbReference type="GO" id="GO:0016887">
    <property type="term" value="F:ATP hydrolysis activity"/>
    <property type="evidence" value="ECO:0007669"/>
    <property type="project" value="InterPro"/>
</dbReference>
<keyword evidence="3" id="KW-1003">Cell membrane</keyword>
<dbReference type="PANTHER" id="PTHR42711:SF19">
    <property type="entry name" value="DOXORUBICIN RESISTANCE ATP-BINDING PROTEIN DRRA"/>
    <property type="match status" value="1"/>
</dbReference>
<keyword evidence="6" id="KW-1278">Translocase</keyword>
<evidence type="ECO:0000256" key="3">
    <source>
        <dbReference type="ARBA" id="ARBA00022475"/>
    </source>
</evidence>
<dbReference type="PROSITE" id="PS50893">
    <property type="entry name" value="ABC_TRANSPORTER_2"/>
    <property type="match status" value="1"/>
</dbReference>
<dbReference type="InterPro" id="IPR025302">
    <property type="entry name" value="DrrA1/2-like_C"/>
</dbReference>
<keyword evidence="2" id="KW-0813">Transport</keyword>
<evidence type="ECO:0000313" key="12">
    <source>
        <dbReference type="Proteomes" id="UP000295578"/>
    </source>
</evidence>
<evidence type="ECO:0000256" key="4">
    <source>
        <dbReference type="ARBA" id="ARBA00022741"/>
    </source>
</evidence>
<reference evidence="11 12" key="1">
    <citation type="submission" date="2019-03" db="EMBL/GenBank/DDBJ databases">
        <title>Draft genome sequences of novel Actinobacteria.</title>
        <authorList>
            <person name="Sahin N."/>
            <person name="Ay H."/>
            <person name="Saygin H."/>
        </authorList>
    </citation>
    <scope>NUCLEOTIDE SEQUENCE [LARGE SCALE GENOMIC DNA]</scope>
    <source>
        <strain evidence="11 12">DSM 45941</strain>
    </source>
</reference>
<evidence type="ECO:0000256" key="2">
    <source>
        <dbReference type="ARBA" id="ARBA00022448"/>
    </source>
</evidence>
<evidence type="ECO:0000256" key="8">
    <source>
        <dbReference type="ARBA" id="ARBA00023251"/>
    </source>
</evidence>
<keyword evidence="7" id="KW-0472">Membrane</keyword>
<dbReference type="InterPro" id="IPR027417">
    <property type="entry name" value="P-loop_NTPase"/>
</dbReference>
<dbReference type="PROSITE" id="PS00211">
    <property type="entry name" value="ABC_TRANSPORTER_1"/>
    <property type="match status" value="1"/>
</dbReference>
<keyword evidence="12" id="KW-1185">Reference proteome</keyword>
<dbReference type="InterPro" id="IPR050763">
    <property type="entry name" value="ABC_transporter_ATP-binding"/>
</dbReference>
<dbReference type="NCBIfam" id="TIGR01188">
    <property type="entry name" value="drrA"/>
    <property type="match status" value="1"/>
</dbReference>
<dbReference type="FunFam" id="3.40.50.300:FF:000589">
    <property type="entry name" value="ABC transporter, ATP-binding subunit"/>
    <property type="match status" value="1"/>
</dbReference>
<dbReference type="EMBL" id="SMKY01000059">
    <property type="protein sequence ID" value="TDD82980.1"/>
    <property type="molecule type" value="Genomic_DNA"/>
</dbReference>
<comment type="similarity">
    <text evidence="9">Belongs to the ABC transporter superfamily. Drug exporter-1 (DrugE1) (TC 3.A.1.105) family.</text>
</comment>
<dbReference type="InterPro" id="IPR017871">
    <property type="entry name" value="ABC_transporter-like_CS"/>
</dbReference>
<proteinExistence type="inferred from homology"/>
<dbReference type="GO" id="GO:0046677">
    <property type="term" value="P:response to antibiotic"/>
    <property type="evidence" value="ECO:0007669"/>
    <property type="project" value="UniProtKB-KW"/>
</dbReference>
<dbReference type="Gene3D" id="3.40.50.300">
    <property type="entry name" value="P-loop containing nucleotide triphosphate hydrolases"/>
    <property type="match status" value="1"/>
</dbReference>
<dbReference type="InterPro" id="IPR003593">
    <property type="entry name" value="AAA+_ATPase"/>
</dbReference>
<dbReference type="Pfam" id="PF00005">
    <property type="entry name" value="ABC_tran"/>
    <property type="match status" value="1"/>
</dbReference>
<dbReference type="OrthoDB" id="9804819at2"/>
<evidence type="ECO:0000256" key="5">
    <source>
        <dbReference type="ARBA" id="ARBA00022840"/>
    </source>
</evidence>
<comment type="caution">
    <text evidence="11">The sequence shown here is derived from an EMBL/GenBank/DDBJ whole genome shotgun (WGS) entry which is preliminary data.</text>
</comment>
<dbReference type="PANTHER" id="PTHR42711">
    <property type="entry name" value="ABC TRANSPORTER ATP-BINDING PROTEIN"/>
    <property type="match status" value="1"/>
</dbReference>
<keyword evidence="4" id="KW-0547">Nucleotide-binding</keyword>
<evidence type="ECO:0000256" key="7">
    <source>
        <dbReference type="ARBA" id="ARBA00023136"/>
    </source>
</evidence>
<evidence type="ECO:0000313" key="11">
    <source>
        <dbReference type="EMBL" id="TDD82980.1"/>
    </source>
</evidence>
<dbReference type="GO" id="GO:0005524">
    <property type="term" value="F:ATP binding"/>
    <property type="evidence" value="ECO:0007669"/>
    <property type="project" value="UniProtKB-KW"/>
</dbReference>
<dbReference type="RefSeq" id="WP_132198130.1">
    <property type="nucleotide sequence ID" value="NZ_SMKY01000059.1"/>
</dbReference>
<keyword evidence="5 11" id="KW-0067">ATP-binding</keyword>
<dbReference type="InterPro" id="IPR005894">
    <property type="entry name" value="DrrA"/>
</dbReference>
<evidence type="ECO:0000259" key="10">
    <source>
        <dbReference type="PROSITE" id="PS50893"/>
    </source>
</evidence>
<name>A0A4R5BDT6_9ACTN</name>
<feature type="domain" description="ABC transporter" evidence="10">
    <location>
        <begin position="5"/>
        <end position="237"/>
    </location>
</feature>
<accession>A0A4R5BDT6</accession>
<dbReference type="Proteomes" id="UP000295578">
    <property type="component" value="Unassembled WGS sequence"/>
</dbReference>
<dbReference type="GO" id="GO:0005886">
    <property type="term" value="C:plasma membrane"/>
    <property type="evidence" value="ECO:0007669"/>
    <property type="project" value="UniProtKB-SubCell"/>
</dbReference>
<comment type="subcellular location">
    <subcellularLocation>
        <location evidence="1">Cell membrane</location>
        <topology evidence="1">Peripheral membrane protein</topology>
        <orientation evidence="1">Cytoplasmic side</orientation>
    </subcellularLocation>
</comment>